<dbReference type="Proteomes" id="UP000051936">
    <property type="component" value="Unassembled WGS sequence"/>
</dbReference>
<organism evidence="2 3">
    <name type="scientific">Bradyrhizobium manausense</name>
    <dbReference type="NCBI Taxonomy" id="989370"/>
    <lineage>
        <taxon>Bacteria</taxon>
        <taxon>Pseudomonadati</taxon>
        <taxon>Pseudomonadota</taxon>
        <taxon>Alphaproteobacteria</taxon>
        <taxon>Hyphomicrobiales</taxon>
        <taxon>Nitrobacteraceae</taxon>
        <taxon>Bradyrhizobium</taxon>
    </lineage>
</organism>
<dbReference type="Gene3D" id="3.10.100.10">
    <property type="entry name" value="Mannose-Binding Protein A, subunit A"/>
    <property type="match status" value="1"/>
</dbReference>
<accession>A0A0R3DXR9</accession>
<evidence type="ECO:0000313" key="2">
    <source>
        <dbReference type="EMBL" id="KRQ14737.1"/>
    </source>
</evidence>
<dbReference type="SUPFAM" id="SSF56436">
    <property type="entry name" value="C-type lectin-like"/>
    <property type="match status" value="1"/>
</dbReference>
<evidence type="ECO:0008006" key="4">
    <source>
        <dbReference type="Google" id="ProtNLM"/>
    </source>
</evidence>
<keyword evidence="3" id="KW-1185">Reference proteome</keyword>
<gene>
    <name evidence="2" type="ORF">AOQ71_12760</name>
</gene>
<dbReference type="OrthoDB" id="3078267at2"/>
<dbReference type="EMBL" id="LJYG01000047">
    <property type="protein sequence ID" value="KRQ14737.1"/>
    <property type="molecule type" value="Genomic_DNA"/>
</dbReference>
<evidence type="ECO:0000256" key="1">
    <source>
        <dbReference type="SAM" id="SignalP"/>
    </source>
</evidence>
<protein>
    <recommendedName>
        <fullName evidence="4">Lectin</fullName>
    </recommendedName>
</protein>
<keyword evidence="1" id="KW-0732">Signal</keyword>
<comment type="caution">
    <text evidence="2">The sequence shown here is derived from an EMBL/GenBank/DDBJ whole genome shotgun (WGS) entry which is preliminary data.</text>
</comment>
<dbReference type="RefSeq" id="WP_057746709.1">
    <property type="nucleotide sequence ID" value="NZ_LJYG01000047.1"/>
</dbReference>
<feature type="chain" id="PRO_5006435860" description="Lectin" evidence="1">
    <location>
        <begin position="27"/>
        <end position="217"/>
    </location>
</feature>
<name>A0A0R3DXR9_9BRAD</name>
<dbReference type="InterPro" id="IPR016186">
    <property type="entry name" value="C-type_lectin-like/link_sf"/>
</dbReference>
<dbReference type="STRING" id="989370.AOQ71_12760"/>
<evidence type="ECO:0000313" key="3">
    <source>
        <dbReference type="Proteomes" id="UP000051936"/>
    </source>
</evidence>
<dbReference type="AlphaFoldDB" id="A0A0R3DXR9"/>
<proteinExistence type="predicted"/>
<dbReference type="InterPro" id="IPR016187">
    <property type="entry name" value="CTDL_fold"/>
</dbReference>
<sequence length="217" mass="22343">MAQIANFAVLSSLVLLTSGVPGPAQAQQSSMSFFITSVGLGKGGDLGGIDGADRHCQTLAEAAGAGGKTWHAYLSTQGPNAINAKDRIGSGPWSNAKGTQIAASVADLHSDNNKINKETALDEKGMMVKGRSDTPNQHDMLTGTQHDGTAIPGADATCSNWTSSTDGQGSAIVGHHDLIGNTQGPNFWNYSHKTPGCSPANLQRVGGAGLFYCFATN</sequence>
<reference evidence="2 3" key="1">
    <citation type="submission" date="2015-09" db="EMBL/GenBank/DDBJ databases">
        <title>Draft Genome Sequence of Bradyrhizobium manausense Strain BR 3351T, a Novel Symbiotic Nitrogen-Fixing Alphaproteobacterium Isolated from Brazilian Amazon Rain Forest.</title>
        <authorList>
            <person name="De Araujo J.L."/>
            <person name="Zilli J.E."/>
        </authorList>
    </citation>
    <scope>NUCLEOTIDE SEQUENCE [LARGE SCALE GENOMIC DNA]</scope>
    <source>
        <strain evidence="2 3">BR3351</strain>
    </source>
</reference>
<feature type="signal peptide" evidence="1">
    <location>
        <begin position="1"/>
        <end position="26"/>
    </location>
</feature>